<dbReference type="InterPro" id="IPR045229">
    <property type="entry name" value="TPP_enz"/>
</dbReference>
<evidence type="ECO:0000256" key="3">
    <source>
        <dbReference type="RuleBase" id="RU362132"/>
    </source>
</evidence>
<dbReference type="CDD" id="cd07035">
    <property type="entry name" value="TPP_PYR_POX_like"/>
    <property type="match status" value="1"/>
</dbReference>
<dbReference type="CDD" id="cd00568">
    <property type="entry name" value="TPP_enzymes"/>
    <property type="match status" value="1"/>
</dbReference>
<dbReference type="EMBL" id="CP000230">
    <property type="protein sequence ID" value="ABC21089.1"/>
    <property type="molecule type" value="Genomic_DNA"/>
</dbReference>
<dbReference type="GO" id="GO:0009099">
    <property type="term" value="P:L-valine biosynthetic process"/>
    <property type="evidence" value="ECO:0007669"/>
    <property type="project" value="TreeGrafter"/>
</dbReference>
<dbReference type="RefSeq" id="WP_011388037.1">
    <property type="nucleotide sequence ID" value="NC_007643.1"/>
</dbReference>
<dbReference type="KEGG" id="rru:Rru_A0284"/>
<comment type="similarity">
    <text evidence="1 3">Belongs to the TPP enzyme family.</text>
</comment>
<protein>
    <submittedName>
        <fullName evidence="7">Acetolactate synthase, large subunit</fullName>
        <ecNumber evidence="7">2.2.1.6</ecNumber>
    </submittedName>
</protein>
<evidence type="ECO:0000259" key="6">
    <source>
        <dbReference type="Pfam" id="PF02776"/>
    </source>
</evidence>
<accession>Q2RXQ6</accession>
<dbReference type="Pfam" id="PF00205">
    <property type="entry name" value="TPP_enzyme_M"/>
    <property type="match status" value="1"/>
</dbReference>
<dbReference type="PANTHER" id="PTHR18968">
    <property type="entry name" value="THIAMINE PYROPHOSPHATE ENZYMES"/>
    <property type="match status" value="1"/>
</dbReference>
<keyword evidence="7" id="KW-0808">Transferase</keyword>
<dbReference type="GO" id="GO:0000287">
    <property type="term" value="F:magnesium ion binding"/>
    <property type="evidence" value="ECO:0007669"/>
    <property type="project" value="InterPro"/>
</dbReference>
<dbReference type="GO" id="GO:0030976">
    <property type="term" value="F:thiamine pyrophosphate binding"/>
    <property type="evidence" value="ECO:0007669"/>
    <property type="project" value="InterPro"/>
</dbReference>
<dbReference type="EC" id="2.2.1.6" evidence="7"/>
<dbReference type="Gene3D" id="3.40.50.1220">
    <property type="entry name" value="TPP-binding domain"/>
    <property type="match status" value="1"/>
</dbReference>
<dbReference type="FunFam" id="3.40.50.970:FF:000007">
    <property type="entry name" value="Acetolactate synthase"/>
    <property type="match status" value="1"/>
</dbReference>
<dbReference type="GO" id="GO:0003984">
    <property type="term" value="F:acetolactate synthase activity"/>
    <property type="evidence" value="ECO:0007669"/>
    <property type="project" value="UniProtKB-EC"/>
</dbReference>
<evidence type="ECO:0000313" key="7">
    <source>
        <dbReference type="EMBL" id="ABC21089.1"/>
    </source>
</evidence>
<dbReference type="EnsemblBacteria" id="ABC21089">
    <property type="protein sequence ID" value="ABC21089"/>
    <property type="gene ID" value="Rru_A0284"/>
</dbReference>
<dbReference type="eggNOG" id="COG0028">
    <property type="taxonomic scope" value="Bacteria"/>
</dbReference>
<dbReference type="AlphaFoldDB" id="Q2RXQ6"/>
<feature type="domain" description="Thiamine pyrophosphate enzyme central" evidence="4">
    <location>
        <begin position="214"/>
        <end position="350"/>
    </location>
</feature>
<dbReference type="InterPro" id="IPR012001">
    <property type="entry name" value="Thiamin_PyroP_enz_TPP-bd_dom"/>
</dbReference>
<dbReference type="NCBIfam" id="NF006052">
    <property type="entry name" value="PRK08199.1"/>
    <property type="match status" value="1"/>
</dbReference>
<gene>
    <name evidence="7" type="ordered locus">Rru_A0284</name>
</gene>
<evidence type="ECO:0000259" key="5">
    <source>
        <dbReference type="Pfam" id="PF02775"/>
    </source>
</evidence>
<keyword evidence="2 3" id="KW-0786">Thiamine pyrophosphate</keyword>
<dbReference type="InterPro" id="IPR011766">
    <property type="entry name" value="TPP_enzyme_TPP-bd"/>
</dbReference>
<dbReference type="Pfam" id="PF02775">
    <property type="entry name" value="TPP_enzyme_C"/>
    <property type="match status" value="1"/>
</dbReference>
<name>Q2RXQ6_RHORT</name>
<dbReference type="PANTHER" id="PTHR18968:SF120">
    <property type="entry name" value="ACETOLACTATE SYNTHASE LARGE SUBUNIT"/>
    <property type="match status" value="1"/>
</dbReference>
<dbReference type="PhylomeDB" id="Q2RXQ6"/>
<dbReference type="STRING" id="269796.Rru_A0284"/>
<evidence type="ECO:0000256" key="1">
    <source>
        <dbReference type="ARBA" id="ARBA00007812"/>
    </source>
</evidence>
<dbReference type="InterPro" id="IPR000399">
    <property type="entry name" value="TPP-bd_CS"/>
</dbReference>
<dbReference type="SUPFAM" id="SSF52467">
    <property type="entry name" value="DHS-like NAD/FAD-binding domain"/>
    <property type="match status" value="1"/>
</dbReference>
<dbReference type="Proteomes" id="UP000001929">
    <property type="component" value="Chromosome"/>
</dbReference>
<dbReference type="PATRIC" id="fig|269796.9.peg.339"/>
<feature type="domain" description="Thiamine pyrophosphate enzyme TPP-binding" evidence="5">
    <location>
        <begin position="405"/>
        <end position="551"/>
    </location>
</feature>
<dbReference type="InterPro" id="IPR029061">
    <property type="entry name" value="THDP-binding"/>
</dbReference>
<dbReference type="InterPro" id="IPR029035">
    <property type="entry name" value="DHS-like_NAD/FAD-binding_dom"/>
</dbReference>
<dbReference type="PROSITE" id="PS00187">
    <property type="entry name" value="TPP_ENZYMES"/>
    <property type="match status" value="1"/>
</dbReference>
<feature type="domain" description="Thiamine pyrophosphate enzyme N-terminal TPP-binding" evidence="6">
    <location>
        <begin position="27"/>
        <end position="142"/>
    </location>
</feature>
<keyword evidence="8" id="KW-1185">Reference proteome</keyword>
<dbReference type="GO" id="GO:0005948">
    <property type="term" value="C:acetolactate synthase complex"/>
    <property type="evidence" value="ECO:0007669"/>
    <property type="project" value="TreeGrafter"/>
</dbReference>
<dbReference type="Gene3D" id="3.40.50.970">
    <property type="match status" value="2"/>
</dbReference>
<proteinExistence type="inferred from homology"/>
<evidence type="ECO:0000313" key="8">
    <source>
        <dbReference type="Proteomes" id="UP000001929"/>
    </source>
</evidence>
<dbReference type="HOGENOM" id="CLU_013748_3_4_5"/>
<organism evidence="7 8">
    <name type="scientific">Rhodospirillum rubrum (strain ATCC 11170 / ATH 1.1.1 / DSM 467 / LMG 4362 / NCIMB 8255 / S1)</name>
    <dbReference type="NCBI Taxonomy" id="269796"/>
    <lineage>
        <taxon>Bacteria</taxon>
        <taxon>Pseudomonadati</taxon>
        <taxon>Pseudomonadota</taxon>
        <taxon>Alphaproteobacteria</taxon>
        <taxon>Rhodospirillales</taxon>
        <taxon>Rhodospirillaceae</taxon>
        <taxon>Rhodospirillum</taxon>
    </lineage>
</organism>
<sequence length="576" mass="60736">MGSIGSNIQKHSRGVCAVVQSSVASRTGGALLADSLIALGADTVYCVPGESFLPFLDAVHDRTDALRLVVCRQEGGASYMADAHAKMTGKPGVCFVTRGPGACNAAIGVHTAFQDCTPMLLFIGQVDRPMIGREAFQEVDMTAFFAPLAKFSATADSAARLPELVARAWAAATSGRPGPAVVALPEDVLAEMAFARDPLPRPPARPAPRAADMADLASRLAAAERPLVIVGGGTWTPRAAKLVTTWAEASGLPVVAAFRRQDVVDNLSPVYIGELGFSASPRLNARIKAADLIVCVGDRLGEVTTQGYSLIESPVPSQSLIHIFPDAGEIGRVYATDLGIVSAMEPFAEMLSPVDGRHWAGWLAQGRADYAANLRADPCPGSVDMAQVMAEIEARLPEDAVITNGAGNYSGWVHRFHRYRHFPSQLAPGNGSMGYGLPAAIAAKVVAPRRVVVAFAGDGCFLMNGQELATAVDQGLDPIIIVINNGMYGTIRMHQEKAYPGRVSGTSLTNPDFVALAQAYGALGLRVRRTAEFGPAFDQALVAGRPVLIEIHQDPEAISHRVSLTALREKALATSA</sequence>
<dbReference type="GO" id="GO:0050660">
    <property type="term" value="F:flavin adenine dinucleotide binding"/>
    <property type="evidence" value="ECO:0007669"/>
    <property type="project" value="TreeGrafter"/>
</dbReference>
<dbReference type="Pfam" id="PF02776">
    <property type="entry name" value="TPP_enzyme_N"/>
    <property type="match status" value="1"/>
</dbReference>
<reference evidence="7 8" key="1">
    <citation type="journal article" date="2011" name="Stand. Genomic Sci.">
        <title>Complete genome sequence of Rhodospirillum rubrum type strain (S1).</title>
        <authorList>
            <person name="Munk A.C."/>
            <person name="Copeland A."/>
            <person name="Lucas S."/>
            <person name="Lapidus A."/>
            <person name="Del Rio T.G."/>
            <person name="Barry K."/>
            <person name="Detter J.C."/>
            <person name="Hammon N."/>
            <person name="Israni S."/>
            <person name="Pitluck S."/>
            <person name="Brettin T."/>
            <person name="Bruce D."/>
            <person name="Han C."/>
            <person name="Tapia R."/>
            <person name="Gilna P."/>
            <person name="Schmutz J."/>
            <person name="Larimer F."/>
            <person name="Land M."/>
            <person name="Kyrpides N.C."/>
            <person name="Mavromatis K."/>
            <person name="Richardson P."/>
            <person name="Rohde M."/>
            <person name="Goker M."/>
            <person name="Klenk H.P."/>
            <person name="Zhang Y."/>
            <person name="Roberts G.P."/>
            <person name="Reslewic S."/>
            <person name="Schwartz D.C."/>
        </authorList>
    </citation>
    <scope>NUCLEOTIDE SEQUENCE [LARGE SCALE GENOMIC DNA]</scope>
    <source>
        <strain evidence="8">ATCC 11170 / ATH 1.1.1 / DSM 467 / LMG 4362 / NCIMB 8255 / S1</strain>
    </source>
</reference>
<dbReference type="GO" id="GO:0009097">
    <property type="term" value="P:isoleucine biosynthetic process"/>
    <property type="evidence" value="ECO:0007669"/>
    <property type="project" value="TreeGrafter"/>
</dbReference>
<dbReference type="SUPFAM" id="SSF52518">
    <property type="entry name" value="Thiamin diphosphate-binding fold (THDP-binding)"/>
    <property type="match status" value="2"/>
</dbReference>
<evidence type="ECO:0000256" key="2">
    <source>
        <dbReference type="ARBA" id="ARBA00023052"/>
    </source>
</evidence>
<dbReference type="InterPro" id="IPR012000">
    <property type="entry name" value="Thiamin_PyroP_enz_cen_dom"/>
</dbReference>
<evidence type="ECO:0000259" key="4">
    <source>
        <dbReference type="Pfam" id="PF00205"/>
    </source>
</evidence>